<dbReference type="Proteomes" id="UP000712600">
    <property type="component" value="Unassembled WGS sequence"/>
</dbReference>
<organism evidence="1 2">
    <name type="scientific">Brassica cretica</name>
    <name type="common">Mustard</name>
    <dbReference type="NCBI Taxonomy" id="69181"/>
    <lineage>
        <taxon>Eukaryota</taxon>
        <taxon>Viridiplantae</taxon>
        <taxon>Streptophyta</taxon>
        <taxon>Embryophyta</taxon>
        <taxon>Tracheophyta</taxon>
        <taxon>Spermatophyta</taxon>
        <taxon>Magnoliopsida</taxon>
        <taxon>eudicotyledons</taxon>
        <taxon>Gunneridae</taxon>
        <taxon>Pentapetalae</taxon>
        <taxon>rosids</taxon>
        <taxon>malvids</taxon>
        <taxon>Brassicales</taxon>
        <taxon>Brassicaceae</taxon>
        <taxon>Brassiceae</taxon>
        <taxon>Brassica</taxon>
    </lineage>
</organism>
<evidence type="ECO:0000313" key="1">
    <source>
        <dbReference type="EMBL" id="KAF3499410.1"/>
    </source>
</evidence>
<name>A0A8S9N5R1_BRACR</name>
<dbReference type="AlphaFoldDB" id="A0A8S9N5R1"/>
<reference evidence="1" key="1">
    <citation type="submission" date="2019-12" db="EMBL/GenBank/DDBJ databases">
        <title>Genome sequencing and annotation of Brassica cretica.</title>
        <authorList>
            <person name="Studholme D.J."/>
            <person name="Sarris P."/>
        </authorList>
    </citation>
    <scope>NUCLEOTIDE SEQUENCE</scope>
    <source>
        <strain evidence="1">PFS-109/04</strain>
        <tissue evidence="1">Leaf</tissue>
    </source>
</reference>
<evidence type="ECO:0000313" key="2">
    <source>
        <dbReference type="Proteomes" id="UP000712600"/>
    </source>
</evidence>
<dbReference type="EMBL" id="QGKX02001621">
    <property type="protein sequence ID" value="KAF3499410.1"/>
    <property type="molecule type" value="Genomic_DNA"/>
</dbReference>
<comment type="caution">
    <text evidence="1">The sequence shown here is derived from an EMBL/GenBank/DDBJ whole genome shotgun (WGS) entry which is preliminary data.</text>
</comment>
<proteinExistence type="predicted"/>
<gene>
    <name evidence="1" type="ORF">F2Q69_00043664</name>
</gene>
<accession>A0A8S9N5R1</accession>
<sequence length="86" mass="9789">MKGKIYEQPTPPENISECLIVCYKPELKERLLPLRPTSELNLRDADASSSSAFGRTTFLELMSWIVRNVDKAYVLGFLLISLKTLK</sequence>
<protein>
    <submittedName>
        <fullName evidence="1">Uncharacterized protein</fullName>
    </submittedName>
</protein>